<reference evidence="7" key="1">
    <citation type="submission" date="2023-05" db="EMBL/GenBank/DDBJ databases">
        <authorList>
            <person name="Huff M."/>
        </authorList>
    </citation>
    <scope>NUCLEOTIDE SEQUENCE</scope>
</reference>
<keyword evidence="5" id="KW-0539">Nucleus</keyword>
<evidence type="ECO:0000256" key="1">
    <source>
        <dbReference type="ARBA" id="ARBA00004123"/>
    </source>
</evidence>
<evidence type="ECO:0000313" key="7">
    <source>
        <dbReference type="EMBL" id="CAI9782804.1"/>
    </source>
</evidence>
<keyword evidence="3" id="KW-0238">DNA-binding</keyword>
<dbReference type="GO" id="GO:0045944">
    <property type="term" value="P:positive regulation of transcription by RNA polymerase II"/>
    <property type="evidence" value="ECO:0007669"/>
    <property type="project" value="InterPro"/>
</dbReference>
<dbReference type="Pfam" id="PF00319">
    <property type="entry name" value="SRF-TF"/>
    <property type="match status" value="1"/>
</dbReference>
<keyword evidence="2" id="KW-0805">Transcription regulation</keyword>
<dbReference type="EMBL" id="OU503054">
    <property type="protein sequence ID" value="CAI9782804.1"/>
    <property type="molecule type" value="Genomic_DNA"/>
</dbReference>
<dbReference type="SUPFAM" id="SSF55455">
    <property type="entry name" value="SRF-like"/>
    <property type="match status" value="1"/>
</dbReference>
<dbReference type="GO" id="GO:0046983">
    <property type="term" value="F:protein dimerization activity"/>
    <property type="evidence" value="ECO:0007669"/>
    <property type="project" value="InterPro"/>
</dbReference>
<evidence type="ECO:0000256" key="4">
    <source>
        <dbReference type="ARBA" id="ARBA00023163"/>
    </source>
</evidence>
<keyword evidence="8" id="KW-1185">Reference proteome</keyword>
<proteinExistence type="predicted"/>
<keyword evidence="4" id="KW-0804">Transcription</keyword>
<dbReference type="InterPro" id="IPR036879">
    <property type="entry name" value="TF_MADSbox_sf"/>
</dbReference>
<dbReference type="PANTHER" id="PTHR48019">
    <property type="entry name" value="SERUM RESPONSE FACTOR HOMOLOG"/>
    <property type="match status" value="1"/>
</dbReference>
<evidence type="ECO:0000256" key="5">
    <source>
        <dbReference type="ARBA" id="ARBA00023242"/>
    </source>
</evidence>
<dbReference type="PROSITE" id="PS50066">
    <property type="entry name" value="MADS_BOX_2"/>
    <property type="match status" value="1"/>
</dbReference>
<evidence type="ECO:0000256" key="2">
    <source>
        <dbReference type="ARBA" id="ARBA00023015"/>
    </source>
</evidence>
<feature type="domain" description="MADS-box" evidence="6">
    <location>
        <begin position="1"/>
        <end position="61"/>
    </location>
</feature>
<name>A0AAD2A6V5_9LAMI</name>
<evidence type="ECO:0000259" key="6">
    <source>
        <dbReference type="PROSITE" id="PS50066"/>
    </source>
</evidence>
<dbReference type="GO" id="GO:0005634">
    <property type="term" value="C:nucleus"/>
    <property type="evidence" value="ECO:0007669"/>
    <property type="project" value="UniProtKB-SubCell"/>
</dbReference>
<organism evidence="7 8">
    <name type="scientific">Fraxinus pennsylvanica</name>
    <dbReference type="NCBI Taxonomy" id="56036"/>
    <lineage>
        <taxon>Eukaryota</taxon>
        <taxon>Viridiplantae</taxon>
        <taxon>Streptophyta</taxon>
        <taxon>Embryophyta</taxon>
        <taxon>Tracheophyta</taxon>
        <taxon>Spermatophyta</taxon>
        <taxon>Magnoliopsida</taxon>
        <taxon>eudicotyledons</taxon>
        <taxon>Gunneridae</taxon>
        <taxon>Pentapetalae</taxon>
        <taxon>asterids</taxon>
        <taxon>lamiids</taxon>
        <taxon>Lamiales</taxon>
        <taxon>Oleaceae</taxon>
        <taxon>Oleeae</taxon>
        <taxon>Fraxinus</taxon>
    </lineage>
</organism>
<dbReference type="PROSITE" id="PS00350">
    <property type="entry name" value="MADS_BOX_1"/>
    <property type="match status" value="1"/>
</dbReference>
<accession>A0AAD2A6V5</accession>
<sequence length="129" mass="14288">MGRGKVEIKKIENTSNRQVTFSKRRGGLLKKAKELSILCDAEVGVIVFSGTGKLYEFASSGYVEVLKHQVGLSRENRLLGRKDYGTTSTSVRERNSDISLRLGLSSLDRSEKRKLSKTGSGFKISMDTN</sequence>
<dbReference type="Gene3D" id="3.40.1810.10">
    <property type="entry name" value="Transcription factor, MADS-box"/>
    <property type="match status" value="1"/>
</dbReference>
<dbReference type="PRINTS" id="PR00404">
    <property type="entry name" value="MADSDOMAIN"/>
</dbReference>
<dbReference type="Proteomes" id="UP000834106">
    <property type="component" value="Chromosome 19"/>
</dbReference>
<dbReference type="InterPro" id="IPR002100">
    <property type="entry name" value="TF_MADSbox"/>
</dbReference>
<dbReference type="InterPro" id="IPR033896">
    <property type="entry name" value="MEF2-like_N"/>
</dbReference>
<dbReference type="GO" id="GO:0000977">
    <property type="term" value="F:RNA polymerase II transcription regulatory region sequence-specific DNA binding"/>
    <property type="evidence" value="ECO:0007669"/>
    <property type="project" value="InterPro"/>
</dbReference>
<dbReference type="InterPro" id="IPR050142">
    <property type="entry name" value="MADS-box/MEF2_TF"/>
</dbReference>
<evidence type="ECO:0000256" key="3">
    <source>
        <dbReference type="ARBA" id="ARBA00023125"/>
    </source>
</evidence>
<dbReference type="SMART" id="SM00432">
    <property type="entry name" value="MADS"/>
    <property type="match status" value="1"/>
</dbReference>
<gene>
    <name evidence="7" type="ORF">FPE_LOCUS30234</name>
</gene>
<comment type="subcellular location">
    <subcellularLocation>
        <location evidence="1">Nucleus</location>
    </subcellularLocation>
</comment>
<dbReference type="CDD" id="cd00265">
    <property type="entry name" value="MADS_MEF2_like"/>
    <property type="match status" value="1"/>
</dbReference>
<protein>
    <recommendedName>
        <fullName evidence="6">MADS-box domain-containing protein</fullName>
    </recommendedName>
</protein>
<evidence type="ECO:0000313" key="8">
    <source>
        <dbReference type="Proteomes" id="UP000834106"/>
    </source>
</evidence>
<dbReference type="AlphaFoldDB" id="A0AAD2A6V5"/>